<evidence type="ECO:0000256" key="3">
    <source>
        <dbReference type="ARBA" id="ARBA00022989"/>
    </source>
</evidence>
<dbReference type="GO" id="GO:0016020">
    <property type="term" value="C:membrane"/>
    <property type="evidence" value="ECO:0007669"/>
    <property type="project" value="UniProtKB-SubCell"/>
</dbReference>
<dbReference type="EMBL" id="LJXT01000075">
    <property type="protein sequence ID" value="KPQ13959.1"/>
    <property type="molecule type" value="Genomic_DNA"/>
</dbReference>
<keyword evidence="2 5" id="KW-0812">Transmembrane</keyword>
<feature type="transmembrane region" description="Helical" evidence="5">
    <location>
        <begin position="324"/>
        <end position="346"/>
    </location>
</feature>
<gene>
    <name evidence="7" type="ORF">HLUCCX10_11645</name>
</gene>
<feature type="transmembrane region" description="Helical" evidence="5">
    <location>
        <begin position="358"/>
        <end position="391"/>
    </location>
</feature>
<dbReference type="STRING" id="1305737.GCA_000526355_00776"/>
<dbReference type="Proteomes" id="UP000050421">
    <property type="component" value="Unassembled WGS sequence"/>
</dbReference>
<accession>A0A0P7YGW2</accession>
<organism evidence="7 8">
    <name type="scientific">Algoriphagus marincola HL-49</name>
    <dbReference type="NCBI Taxonomy" id="1305737"/>
    <lineage>
        <taxon>Bacteria</taxon>
        <taxon>Pseudomonadati</taxon>
        <taxon>Bacteroidota</taxon>
        <taxon>Cytophagia</taxon>
        <taxon>Cytophagales</taxon>
        <taxon>Cyclobacteriaceae</taxon>
        <taxon>Algoriphagus</taxon>
    </lineage>
</organism>
<keyword evidence="4 5" id="KW-0472">Membrane</keyword>
<dbReference type="GO" id="GO:0016874">
    <property type="term" value="F:ligase activity"/>
    <property type="evidence" value="ECO:0007669"/>
    <property type="project" value="UniProtKB-KW"/>
</dbReference>
<evidence type="ECO:0000256" key="2">
    <source>
        <dbReference type="ARBA" id="ARBA00022692"/>
    </source>
</evidence>
<feature type="transmembrane region" description="Helical" evidence="5">
    <location>
        <begin position="208"/>
        <end position="224"/>
    </location>
</feature>
<proteinExistence type="predicted"/>
<reference evidence="7 8" key="1">
    <citation type="submission" date="2015-09" db="EMBL/GenBank/DDBJ databases">
        <title>Identification and resolution of microdiversity through metagenomic sequencing of parallel consortia.</title>
        <authorList>
            <person name="Nelson W.C."/>
            <person name="Romine M.F."/>
            <person name="Lindemann S.R."/>
        </authorList>
    </citation>
    <scope>NUCLEOTIDE SEQUENCE [LARGE SCALE GENOMIC DNA]</scope>
    <source>
        <strain evidence="7">HL-49</strain>
    </source>
</reference>
<evidence type="ECO:0000256" key="4">
    <source>
        <dbReference type="ARBA" id="ARBA00023136"/>
    </source>
</evidence>
<keyword evidence="3 5" id="KW-1133">Transmembrane helix</keyword>
<feature type="transmembrane region" description="Helical" evidence="5">
    <location>
        <begin position="150"/>
        <end position="174"/>
    </location>
</feature>
<dbReference type="InterPro" id="IPR051533">
    <property type="entry name" value="WaaL-like"/>
</dbReference>
<name>A0A0P7YGW2_9BACT</name>
<evidence type="ECO:0000259" key="6">
    <source>
        <dbReference type="Pfam" id="PF04932"/>
    </source>
</evidence>
<evidence type="ECO:0000256" key="5">
    <source>
        <dbReference type="SAM" id="Phobius"/>
    </source>
</evidence>
<dbReference type="PANTHER" id="PTHR37422:SF13">
    <property type="entry name" value="LIPOPOLYSACCHARIDE BIOSYNTHESIS PROTEIN PA4999-RELATED"/>
    <property type="match status" value="1"/>
</dbReference>
<dbReference type="InterPro" id="IPR007016">
    <property type="entry name" value="O-antigen_ligase-rel_domated"/>
</dbReference>
<evidence type="ECO:0000256" key="1">
    <source>
        <dbReference type="ARBA" id="ARBA00004141"/>
    </source>
</evidence>
<feature type="transmembrane region" description="Helical" evidence="5">
    <location>
        <begin position="30"/>
        <end position="48"/>
    </location>
</feature>
<feature type="transmembrane region" description="Helical" evidence="5">
    <location>
        <begin position="231"/>
        <end position="249"/>
    </location>
</feature>
<feature type="transmembrane region" description="Helical" evidence="5">
    <location>
        <begin position="107"/>
        <end position="130"/>
    </location>
</feature>
<evidence type="ECO:0000313" key="8">
    <source>
        <dbReference type="Proteomes" id="UP000050421"/>
    </source>
</evidence>
<feature type="transmembrane region" description="Helical" evidence="5">
    <location>
        <begin position="186"/>
        <end position="202"/>
    </location>
</feature>
<comment type="subcellular location">
    <subcellularLocation>
        <location evidence="1">Membrane</location>
        <topology evidence="1">Multi-pass membrane protein</topology>
    </subcellularLocation>
</comment>
<dbReference type="Pfam" id="PF04932">
    <property type="entry name" value="Wzy_C"/>
    <property type="match status" value="1"/>
</dbReference>
<evidence type="ECO:0000313" key="7">
    <source>
        <dbReference type="EMBL" id="KPQ13959.1"/>
    </source>
</evidence>
<comment type="caution">
    <text evidence="7">The sequence shown here is derived from an EMBL/GenBank/DDBJ whole genome shotgun (WGS) entry which is preliminary data.</text>
</comment>
<feature type="domain" description="O-antigen ligase-related" evidence="6">
    <location>
        <begin position="192"/>
        <end position="336"/>
    </location>
</feature>
<dbReference type="AlphaFoldDB" id="A0A0P7YGW2"/>
<keyword evidence="7" id="KW-0436">Ligase</keyword>
<dbReference type="PATRIC" id="fig|1305737.6.peg.2945"/>
<dbReference type="PANTHER" id="PTHR37422">
    <property type="entry name" value="TEICHURONIC ACID BIOSYNTHESIS PROTEIN TUAE"/>
    <property type="match status" value="1"/>
</dbReference>
<protein>
    <submittedName>
        <fullName evidence="7">O-antigen ligase family protein</fullName>
    </submittedName>
</protein>
<sequence>MLLKYILYFIPFFALLYSENFDIMGMPFSQLWKIPLIIFLIIHFIKYIKSKKPAFQQISIWYAVKMLFNTNITYRPITNITEFARFLPFPLLFEYFKRKNSNSIIKWLILLSQYVILSSIPFHLGLLESIGKQISLHGFGFEDIIGHTGIFQSAHSASITYTISVIVLINNFYLSPAGIKHFYNNKLYNIFLIAVGIFSIYAGFVRTGYAMFVVAFLVFALSRFRFTTKRIFTAIATVTILIAGIFYLLQNNDAFSARLFDQRVHGTTNIGSGRLIFWSNAYERWSDGNTIEIIFGIGEDNFKDYQYKKIGRRLFSHSQFFDSLVQNGLIGIILYLLLLISLFNFIRKRKQHKGYRLALSLFAAYFMFALVQGSSIFLQDLIFALSLAYLMNNNQVETNNTHNKFGHEINK</sequence>